<protein>
    <recommendedName>
        <fullName evidence="4">Phage holin family protein</fullName>
    </recommendedName>
</protein>
<dbReference type="RefSeq" id="WP_334476946.1">
    <property type="nucleotide sequence ID" value="NZ_JAZHRV010000001.1"/>
</dbReference>
<feature type="transmembrane region" description="Helical" evidence="1">
    <location>
        <begin position="21"/>
        <end position="45"/>
    </location>
</feature>
<dbReference type="Proteomes" id="UP001364224">
    <property type="component" value="Unassembled WGS sequence"/>
</dbReference>
<reference evidence="2 3" key="1">
    <citation type="submission" date="2024-02" db="EMBL/GenBank/DDBJ databases">
        <title>Adaptive strategies in a cosmopolitan and abundant soil bacterium.</title>
        <authorList>
            <person name="Carini P."/>
        </authorList>
    </citation>
    <scope>NUCLEOTIDE SEQUENCE [LARGE SCALE GENOMIC DNA]</scope>
    <source>
        <strain evidence="2 3">AZCC 1608</strain>
    </source>
</reference>
<proteinExistence type="predicted"/>
<evidence type="ECO:0000313" key="3">
    <source>
        <dbReference type="Proteomes" id="UP001364224"/>
    </source>
</evidence>
<evidence type="ECO:0000313" key="2">
    <source>
        <dbReference type="EMBL" id="MEH2552617.1"/>
    </source>
</evidence>
<keyword evidence="1" id="KW-0812">Transmembrane</keyword>
<name>A0ABU8B255_9BRAD</name>
<accession>A0ABU8B255</accession>
<dbReference type="EMBL" id="JAZHRV010000001">
    <property type="protein sequence ID" value="MEH2552617.1"/>
    <property type="molecule type" value="Genomic_DNA"/>
</dbReference>
<keyword evidence="3" id="KW-1185">Reference proteome</keyword>
<evidence type="ECO:0000256" key="1">
    <source>
        <dbReference type="SAM" id="Phobius"/>
    </source>
</evidence>
<sequence length="150" mass="15627">MFQRWIDDFKNSASSTLRLTSLAAAAAMALLITAAFLCAAAFVFVLQNYGPVHACLTGAGFFFVVTLIAVGCYMVRKKQIEARAELAAKMAKSTAQTVLSDPMLVAAGIQVIRAVGVKKLIPILAVGGLALGFLASRANTSGSTSEAPAE</sequence>
<feature type="transmembrane region" description="Helical" evidence="1">
    <location>
        <begin position="51"/>
        <end position="75"/>
    </location>
</feature>
<keyword evidence="1" id="KW-0472">Membrane</keyword>
<comment type="caution">
    <text evidence="2">The sequence shown here is derived from an EMBL/GenBank/DDBJ whole genome shotgun (WGS) entry which is preliminary data.</text>
</comment>
<organism evidence="2 3">
    <name type="scientific">Bradyrhizobium algeriense</name>
    <dbReference type="NCBI Taxonomy" id="634784"/>
    <lineage>
        <taxon>Bacteria</taxon>
        <taxon>Pseudomonadati</taxon>
        <taxon>Pseudomonadota</taxon>
        <taxon>Alphaproteobacteria</taxon>
        <taxon>Hyphomicrobiales</taxon>
        <taxon>Nitrobacteraceae</taxon>
        <taxon>Bradyrhizobium</taxon>
    </lineage>
</organism>
<keyword evidence="1" id="KW-1133">Transmembrane helix</keyword>
<evidence type="ECO:0008006" key="4">
    <source>
        <dbReference type="Google" id="ProtNLM"/>
    </source>
</evidence>
<gene>
    <name evidence="2" type="ORF">V1286_000146</name>
</gene>